<dbReference type="OrthoDB" id="5583482at2759"/>
<feature type="coiled-coil region" evidence="1">
    <location>
        <begin position="508"/>
        <end position="568"/>
    </location>
</feature>
<proteinExistence type="predicted"/>
<dbReference type="GO" id="GO:0031267">
    <property type="term" value="F:small GTPase binding"/>
    <property type="evidence" value="ECO:0007669"/>
    <property type="project" value="TreeGrafter"/>
</dbReference>
<dbReference type="AlphaFoldDB" id="A0A2A3EDP4"/>
<reference evidence="2 3" key="1">
    <citation type="submission" date="2014-07" db="EMBL/GenBank/DDBJ databases">
        <title>Genomic and transcriptomic analysis on Apis cerana provide comprehensive insights into honey bee biology.</title>
        <authorList>
            <person name="Diao Q."/>
            <person name="Sun L."/>
            <person name="Zheng H."/>
            <person name="Zheng H."/>
            <person name="Xu S."/>
            <person name="Wang S."/>
            <person name="Zeng Z."/>
            <person name="Hu F."/>
            <person name="Su S."/>
            <person name="Wu J."/>
        </authorList>
    </citation>
    <scope>NUCLEOTIDE SEQUENCE [LARGE SCALE GENOMIC DNA]</scope>
    <source>
        <tissue evidence="2">Pupae without intestine</tissue>
    </source>
</reference>
<dbReference type="InterPro" id="IPR038830">
    <property type="entry name" value="CCDC186"/>
</dbReference>
<dbReference type="PANTHER" id="PTHR18911">
    <property type="entry name" value="CTCL TUMOR ANTIGEN HD-CL-01"/>
    <property type="match status" value="1"/>
</dbReference>
<organism evidence="2 3">
    <name type="scientific">Apis cerana cerana</name>
    <name type="common">Oriental honeybee</name>
    <dbReference type="NCBI Taxonomy" id="94128"/>
    <lineage>
        <taxon>Eukaryota</taxon>
        <taxon>Metazoa</taxon>
        <taxon>Ecdysozoa</taxon>
        <taxon>Arthropoda</taxon>
        <taxon>Hexapoda</taxon>
        <taxon>Insecta</taxon>
        <taxon>Pterygota</taxon>
        <taxon>Neoptera</taxon>
        <taxon>Endopterygota</taxon>
        <taxon>Hymenoptera</taxon>
        <taxon>Apocrita</taxon>
        <taxon>Aculeata</taxon>
        <taxon>Apoidea</taxon>
        <taxon>Anthophila</taxon>
        <taxon>Apidae</taxon>
        <taxon>Apis</taxon>
    </lineage>
</organism>
<dbReference type="Proteomes" id="UP000242457">
    <property type="component" value="Unassembled WGS sequence"/>
</dbReference>
<dbReference type="GO" id="GO:0005802">
    <property type="term" value="C:trans-Golgi network"/>
    <property type="evidence" value="ECO:0007669"/>
    <property type="project" value="TreeGrafter"/>
</dbReference>
<dbReference type="STRING" id="94128.A0A2A3EDP4"/>
<protein>
    <recommendedName>
        <fullName evidence="4">Coiled-coil domain-containing protein</fullName>
    </recommendedName>
</protein>
<evidence type="ECO:0000313" key="3">
    <source>
        <dbReference type="Proteomes" id="UP000242457"/>
    </source>
</evidence>
<name>A0A2A3EDP4_APICC</name>
<gene>
    <name evidence="2" type="ORF">APICC_07428</name>
</gene>
<feature type="coiled-coil region" evidence="1">
    <location>
        <begin position="631"/>
        <end position="1013"/>
    </location>
</feature>
<keyword evidence="3" id="KW-1185">Reference proteome</keyword>
<evidence type="ECO:0000256" key="1">
    <source>
        <dbReference type="SAM" id="Coils"/>
    </source>
</evidence>
<dbReference type="PANTHER" id="PTHR18911:SF5">
    <property type="entry name" value="COILED-COIL DOMAIN-CONTAINING PROTEIN 186"/>
    <property type="match status" value="1"/>
</dbReference>
<sequence>MTDRFLWILGSVDPKEMEFAIAEMDEKKLELSFKENIFPDNFDQTDSNIKSNVQFAEVINKPLIQEEIKICKKISSQEKFEQNSISQIKENLISIKDNNEKKYHQLIEENNIAKTIRSTISLNNFSHEYLKNQESIDIILPQNKCLQKSSSCNDIRSSSSTLFDTLLCTSSDIISNYNVKTIRPNKCKKLNIMYNDEEETIFSTKLHVDSHETKCLKETDNIHEKCEIKNNIKVIDGLVCHSNVDEKLMINNDQTQTLTNLINCEKDFNKEQKLNETIKNSKLQNNVISRPTLVDDSRLVKISLPTNPINIMQSNAQFLNKSRNFLNFITEKSTNIMEKALLPQHLTLKYNSVMKSVDNIYSEKKYIEESSNMESSLTEPVFNNISDSFVKEKNISYAEKCEIDIQSANNECVKNENNENKIVIKNEIICENIEKNKYLSTNDHNNDFSKDLELKKLEKSKSYIINNDIDKTNDNVFNTETNGNYNINSIVLNSEENNFQENIIINNLNQKEKEIVDFEKSKQSLLQHPVYLTLLKDYADLKSKYLKLQEKMENLEEKKRILEEKNKGEIFSMQIETLEKTINRLTFELHTSLEAQEIYKKDYNIANKERENMVMKYAVSEKQLIDTQRAKEYAERKVKEMTTQQETLQNKLREMQGERTRICNILSNKHREMTDLQKEVEKLKEDVKMRDIKLQWTQNKLKTEMDLQKETQQKLDKAMIRINEMKEECEQVRKETQETMRKFQQSEENKAVTLDQQLKEQQARLILERHVTEDKEMLRIQLQKEVDTLKHRQQILIEENNTLSLKIQDAEKDRLTYESNLNNLKIIIDQRQKEIMELHNKVSELEMLKTQLQHKNQYLASTEMEIQHLRLANEELQSDMFACRQKEAEMLDFTQKLTDKNVRLQSEFTVIEAKIKQLEQEHGPLREHINQLNNKIKTLEENCAQERKTRIEECEILTRHLAEQTQTAQNLAEQLEDSQGENAVLKRKQQLSMKEMTRELQQCRKKLEAFETLPYNSLDIVSRTGSNVSLNTADALNGALSDNNVNGDQNIQLTEPSRQLLIDRIIKLQESNARKAEKLDFFEEHTRILVEELQKKKRIIQNYILHENIGAMGNNERDKYKAELARHGGIMASVYNQRVSDDNMTLELSLEINQKLQAVLEDALFKNITLKDNIDTLGEEIARLTMQNQQRQNTK</sequence>
<dbReference type="EMBL" id="KZ288271">
    <property type="protein sequence ID" value="PBC29820.1"/>
    <property type="molecule type" value="Genomic_DNA"/>
</dbReference>
<evidence type="ECO:0008006" key="4">
    <source>
        <dbReference type="Google" id="ProtNLM"/>
    </source>
</evidence>
<keyword evidence="1" id="KW-0175">Coiled coil</keyword>
<accession>A0A2A3EDP4</accession>
<evidence type="ECO:0000313" key="2">
    <source>
        <dbReference type="EMBL" id="PBC29820.1"/>
    </source>
</evidence>
<dbReference type="GO" id="GO:0099518">
    <property type="term" value="P:vesicle cytoskeletal trafficking"/>
    <property type="evidence" value="ECO:0007669"/>
    <property type="project" value="TreeGrafter"/>
</dbReference>